<evidence type="ECO:0000313" key="7">
    <source>
        <dbReference type="Proteomes" id="UP001165653"/>
    </source>
</evidence>
<organism evidence="6 7">
    <name type="scientific">Luteolibacter rhizosphaerae</name>
    <dbReference type="NCBI Taxonomy" id="2989719"/>
    <lineage>
        <taxon>Bacteria</taxon>
        <taxon>Pseudomonadati</taxon>
        <taxon>Verrucomicrobiota</taxon>
        <taxon>Verrucomicrobiia</taxon>
        <taxon>Verrucomicrobiales</taxon>
        <taxon>Verrucomicrobiaceae</taxon>
        <taxon>Luteolibacter</taxon>
    </lineage>
</organism>
<dbReference type="Pfam" id="PF07043">
    <property type="entry name" value="DUF1328"/>
    <property type="match status" value="1"/>
</dbReference>
<keyword evidence="7" id="KW-1185">Reference proteome</keyword>
<comment type="caution">
    <text evidence="6">The sequence shown here is derived from an EMBL/GenBank/DDBJ whole genome shotgun (WGS) entry which is preliminary data.</text>
</comment>
<evidence type="ECO:0000256" key="1">
    <source>
        <dbReference type="ARBA" id="ARBA00022475"/>
    </source>
</evidence>
<dbReference type="RefSeq" id="WP_264510487.1">
    <property type="nucleotide sequence ID" value="NZ_JAPDDR010000001.1"/>
</dbReference>
<evidence type="ECO:0000313" key="6">
    <source>
        <dbReference type="EMBL" id="MCW1912253.1"/>
    </source>
</evidence>
<dbReference type="InterPro" id="IPR009760">
    <property type="entry name" value="DUF1328"/>
</dbReference>
<protein>
    <submittedName>
        <fullName evidence="6">DUF1328 domain-containing protein</fullName>
    </submittedName>
</protein>
<evidence type="ECO:0000256" key="5">
    <source>
        <dbReference type="SAM" id="Phobius"/>
    </source>
</evidence>
<dbReference type="Proteomes" id="UP001165653">
    <property type="component" value="Unassembled WGS sequence"/>
</dbReference>
<sequence>MLHWTLVFLVIALVAAALGFGSLSGAAATIAQVLFVLFLVIWVASLIMGRGRRV</sequence>
<dbReference type="NCBIfam" id="NF010226">
    <property type="entry name" value="PRK13682.1-1"/>
    <property type="match status" value="1"/>
</dbReference>
<dbReference type="NCBIfam" id="NF010229">
    <property type="entry name" value="PRK13682.1-4"/>
    <property type="match status" value="1"/>
</dbReference>
<gene>
    <name evidence="6" type="ORF">OJ996_01625</name>
</gene>
<name>A0ABT3FXE9_9BACT</name>
<dbReference type="PIRSF" id="PIRSF036466">
    <property type="entry name" value="UCP036466"/>
    <property type="match status" value="1"/>
</dbReference>
<evidence type="ECO:0000256" key="2">
    <source>
        <dbReference type="ARBA" id="ARBA00022692"/>
    </source>
</evidence>
<reference evidence="6" key="1">
    <citation type="submission" date="2022-10" db="EMBL/GenBank/DDBJ databases">
        <title>Luteolibacter sp. GHJ8, whole genome shotgun sequencing project.</title>
        <authorList>
            <person name="Zhao G."/>
            <person name="Shen L."/>
        </authorList>
    </citation>
    <scope>NUCLEOTIDE SEQUENCE</scope>
    <source>
        <strain evidence="6">GHJ8</strain>
    </source>
</reference>
<keyword evidence="2 5" id="KW-0812">Transmembrane</keyword>
<keyword evidence="3 5" id="KW-1133">Transmembrane helix</keyword>
<evidence type="ECO:0000256" key="3">
    <source>
        <dbReference type="ARBA" id="ARBA00022989"/>
    </source>
</evidence>
<dbReference type="EMBL" id="JAPDDR010000001">
    <property type="protein sequence ID" value="MCW1912253.1"/>
    <property type="molecule type" value="Genomic_DNA"/>
</dbReference>
<dbReference type="HAMAP" id="MF_01361">
    <property type="entry name" value="UPF0391"/>
    <property type="match status" value="1"/>
</dbReference>
<keyword evidence="4 5" id="KW-0472">Membrane</keyword>
<evidence type="ECO:0000256" key="4">
    <source>
        <dbReference type="ARBA" id="ARBA00023136"/>
    </source>
</evidence>
<feature type="transmembrane region" description="Helical" evidence="5">
    <location>
        <begin position="29"/>
        <end position="49"/>
    </location>
</feature>
<proteinExistence type="inferred from homology"/>
<keyword evidence="1" id="KW-1003">Cell membrane</keyword>
<accession>A0ABT3FXE9</accession>